<dbReference type="OrthoDB" id="21128at2759"/>
<dbReference type="PANTHER" id="PTHR15598:SF5">
    <property type="entry name" value="ENHANCER OF MRNA-DECAPPING PROTEIN 4"/>
    <property type="match status" value="1"/>
</dbReference>
<feature type="compositionally biased region" description="Low complexity" evidence="8">
    <location>
        <begin position="29"/>
        <end position="39"/>
    </location>
</feature>
<evidence type="ECO:0000256" key="1">
    <source>
        <dbReference type="ARBA" id="ARBA00004201"/>
    </source>
</evidence>
<dbReference type="InterPro" id="IPR015943">
    <property type="entry name" value="WD40/YVTN_repeat-like_dom_sf"/>
</dbReference>
<feature type="domain" description="Enhancer of mRNA-decapping protein 4 C-terminal" evidence="10">
    <location>
        <begin position="1239"/>
        <end position="1342"/>
    </location>
</feature>
<name>A0A1E5WIX5_9POAL</name>
<dbReference type="PROSITE" id="PS50082">
    <property type="entry name" value="WD_REPEATS_2"/>
    <property type="match status" value="1"/>
</dbReference>
<feature type="region of interest" description="Disordered" evidence="8">
    <location>
        <begin position="646"/>
        <end position="666"/>
    </location>
</feature>
<evidence type="ECO:0000259" key="10">
    <source>
        <dbReference type="Pfam" id="PF21289"/>
    </source>
</evidence>
<evidence type="ECO:0000259" key="9">
    <source>
        <dbReference type="Pfam" id="PF16529"/>
    </source>
</evidence>
<proteinExistence type="inferred from homology"/>
<dbReference type="FunFam" id="1.10.220.100:FF:000001">
    <property type="entry name" value="Enhancer of mRNA-decapping protein 4"/>
    <property type="match status" value="1"/>
</dbReference>
<feature type="compositionally biased region" description="Pro residues" evidence="8">
    <location>
        <begin position="45"/>
        <end position="58"/>
    </location>
</feature>
<dbReference type="Pfam" id="PF16529">
    <property type="entry name" value="Ge1_WD40"/>
    <property type="match status" value="1"/>
</dbReference>
<dbReference type="GO" id="GO:0000932">
    <property type="term" value="C:P-body"/>
    <property type="evidence" value="ECO:0007669"/>
    <property type="project" value="UniProtKB-SubCell"/>
</dbReference>
<feature type="repeat" description="WD" evidence="7">
    <location>
        <begin position="241"/>
        <end position="283"/>
    </location>
</feature>
<reference evidence="11 12" key="1">
    <citation type="submission" date="2016-09" db="EMBL/GenBank/DDBJ databases">
        <title>The draft genome of Dichanthelium oligosanthes: A C3 panicoid grass species.</title>
        <authorList>
            <person name="Studer A.J."/>
            <person name="Schnable J.C."/>
            <person name="Brutnell T.P."/>
        </authorList>
    </citation>
    <scope>NUCLEOTIDE SEQUENCE [LARGE SCALE GENOMIC DNA]</scope>
    <source>
        <strain evidence="12">cv. Kellogg 1175</strain>
        <tissue evidence="11">Leaf</tissue>
    </source>
</reference>
<dbReference type="InterPro" id="IPR001680">
    <property type="entry name" value="WD40_rpt"/>
</dbReference>
<comment type="similarity">
    <text evidence="2">Belongs to the WD repeat EDC4 family.</text>
</comment>
<evidence type="ECO:0000313" key="11">
    <source>
        <dbReference type="EMBL" id="OEL37318.1"/>
    </source>
</evidence>
<accession>A0A1E5WIX5</accession>
<dbReference type="EMBL" id="LWDX02005935">
    <property type="protein sequence ID" value="OEL37318.1"/>
    <property type="molecule type" value="Genomic_DNA"/>
</dbReference>
<dbReference type="Gene3D" id="2.130.10.10">
    <property type="entry name" value="YVTN repeat-like/Quinoprotein amine dehydrogenase"/>
    <property type="match status" value="1"/>
</dbReference>
<dbReference type="STRING" id="888268.A0A1E5WIX5"/>
<dbReference type="InterPro" id="IPR036322">
    <property type="entry name" value="WD40_repeat_dom_sf"/>
</dbReference>
<comment type="subcellular location">
    <subcellularLocation>
        <location evidence="1">Cytoplasm</location>
        <location evidence="1">P-body</location>
    </subcellularLocation>
</comment>
<keyword evidence="3" id="KW-0963">Cytoplasm</keyword>
<dbReference type="PROSITE" id="PS50294">
    <property type="entry name" value="WD_REPEATS_REGION"/>
    <property type="match status" value="1"/>
</dbReference>
<evidence type="ECO:0000256" key="4">
    <source>
        <dbReference type="ARBA" id="ARBA00022574"/>
    </source>
</evidence>
<dbReference type="InterPro" id="IPR032401">
    <property type="entry name" value="EDC4_WD40"/>
</dbReference>
<organism evidence="11 12">
    <name type="scientific">Dichanthelium oligosanthes</name>
    <dbReference type="NCBI Taxonomy" id="888268"/>
    <lineage>
        <taxon>Eukaryota</taxon>
        <taxon>Viridiplantae</taxon>
        <taxon>Streptophyta</taxon>
        <taxon>Embryophyta</taxon>
        <taxon>Tracheophyta</taxon>
        <taxon>Spermatophyta</taxon>
        <taxon>Magnoliopsida</taxon>
        <taxon>Liliopsida</taxon>
        <taxon>Poales</taxon>
        <taxon>Poaceae</taxon>
        <taxon>PACMAD clade</taxon>
        <taxon>Panicoideae</taxon>
        <taxon>Panicodae</taxon>
        <taxon>Paniceae</taxon>
        <taxon>Dichantheliinae</taxon>
        <taxon>Dichanthelium</taxon>
    </lineage>
</organism>
<feature type="compositionally biased region" description="Polar residues" evidence="8">
    <location>
        <begin position="646"/>
        <end position="656"/>
    </location>
</feature>
<dbReference type="InterPro" id="IPR044938">
    <property type="entry name" value="EDC4_C_sf"/>
</dbReference>
<evidence type="ECO:0000256" key="7">
    <source>
        <dbReference type="PROSITE-ProRule" id="PRU00221"/>
    </source>
</evidence>
<feature type="compositionally biased region" description="Polar residues" evidence="8">
    <location>
        <begin position="892"/>
        <end position="902"/>
    </location>
</feature>
<evidence type="ECO:0000256" key="5">
    <source>
        <dbReference type="ARBA" id="ARBA00022737"/>
    </source>
</evidence>
<keyword evidence="5" id="KW-0677">Repeat</keyword>
<comment type="caution">
    <text evidence="11">The sequence shown here is derived from an EMBL/GenBank/DDBJ whole genome shotgun (WGS) entry which is preliminary data.</text>
</comment>
<dbReference type="Pfam" id="PF21289">
    <property type="entry name" value="EDC4_C"/>
    <property type="match status" value="1"/>
</dbReference>
<feature type="region of interest" description="Disordered" evidence="8">
    <location>
        <begin position="846"/>
        <end position="939"/>
    </location>
</feature>
<dbReference type="InterPro" id="IPR049404">
    <property type="entry name" value="EDC4_C"/>
</dbReference>
<dbReference type="SUPFAM" id="SSF50978">
    <property type="entry name" value="WD40 repeat-like"/>
    <property type="match status" value="1"/>
</dbReference>
<gene>
    <name evidence="11" type="ORF">BAE44_0001662</name>
</gene>
<dbReference type="Proteomes" id="UP000095767">
    <property type="component" value="Unassembled WGS sequence"/>
</dbReference>
<feature type="compositionally biased region" description="Basic and acidic residues" evidence="8">
    <location>
        <begin position="878"/>
        <end position="891"/>
    </location>
</feature>
<feature type="compositionally biased region" description="Polar residues" evidence="8">
    <location>
        <begin position="848"/>
        <end position="865"/>
    </location>
</feature>
<keyword evidence="6" id="KW-0175">Coiled coil</keyword>
<evidence type="ECO:0000256" key="6">
    <source>
        <dbReference type="ARBA" id="ARBA00023054"/>
    </source>
</evidence>
<sequence>MASPSGNPNPNPNPPFELGKLFRPPNPMPTATAAPIFPGAAGGPAGPPPPSGPYSYPPVTPPFHRGPYMHYPQDPHAMPRPVVSFPMPNPNLNPNPNANPNAAVPGPNPGVRLMQLLGNSGPTQLETAVSMPPPTSEFAPPQPLPAMPSAPPARMLSSTSSKVPRGRLLVGGERAVHDIDSRLPGEAQPPQLEVTPITKYTSDPGLVLGRQIAVNRTYIVYGLKLGNIRVLNINTALRSLLRGHTQRVTDMAFFAEDVHRLASASVDGRIYVWRIDEGPDEENKPQITGKIEIAIQIVGDVEAYHPRICWHSHKQEILFVGIGNCVLRIDTTKVGRGRDFAVEEPVKCHLEKLIDGVRLVGKHDGDVMDLSISQWMSTRLASGSKDGTVCIKISYFHGTTSLPPGNAEHSAFIWCMSAMFYIVKIWDDRKPAPLSILKPHDGQAVYSVAFLTAPERPNHINLITAGPLNREIKIWASTNEDGWLLPSDSESWNCTQTLELVSSLEPRVEEAFFNQVAVLPQASLILLANAKKNAIYAVHVEYGPDPASTRLDYIADFTVAMPILSLTGTHESQPDGEQVVQVYCVQTMAIQQYGLELSLCSPPTADTTGFGRDPAISRVYEAPPEVAGAESSTTSFTDSYSVSASSKAPTVDQSSEFDPKPSAPPLAYSEGDGFVHLPSAPLASKMELPGSGPAPGTRDIDQSAFDYTTNRNMERDALKRQDTPMPIRKDILGKDELRDGHGDVAMLPNPRLMFQVGGNATHLVTPSEIISGTLSSAENNDVSKSDGGKIQDVSSRSSRIAEVEPQLIDESKPGQNSGLEAVQETQIACENMEKTRSLEQTVEMISERSVTTDKYSVEESQSPSDKPTLDHTAVADENVLKKSLEMPEKSDCSSASREQSSAYAKEEKVLHPQTSGQPSPPVSAFNSTESHEPLSSAYPPISSFPEVAATQGMLQQLIGMQKEMEKQLGTMIPSSVARESKRLETSLGRTMEKSIKAHIDAFSVRLQEENAKREKADRERMQQLVTLITSSINKDFPSNMEKSLKKEISSLGPVVARAITPIIEKCVASAVSDSVQKGVGDKVCNQLDKSISGKLEATLARQIQMQFHTSVKQALQDALRITFESSLVPAFEQSCKTMFEQVDGAFQKGMSEHTVAIQQQVEAAHTPLVLTLKETINSASSITQSYSSELLDGQRKLLALVSSGNAKALNTNALQPINGPMGGPQEVEVPLDPMKELGRLISERKFDEAFTMALQRSDVSIVSWLCSQVDLRALLAMVPVPLNQGVLLALLQQLAVDINNETSRKVQWLTDVAMAINPADPMIAVHVRPIFEQVYSQLAHQRTLPTTSTSDGTSIRVIMHVINSVLLSYK</sequence>
<evidence type="ECO:0000256" key="8">
    <source>
        <dbReference type="SAM" id="MobiDB-lite"/>
    </source>
</evidence>
<feature type="region of interest" description="Disordered" evidence="8">
    <location>
        <begin position="1"/>
        <end position="58"/>
    </location>
</feature>
<evidence type="ECO:0000256" key="3">
    <source>
        <dbReference type="ARBA" id="ARBA00022490"/>
    </source>
</evidence>
<evidence type="ECO:0000313" key="12">
    <source>
        <dbReference type="Proteomes" id="UP000095767"/>
    </source>
</evidence>
<evidence type="ECO:0000256" key="2">
    <source>
        <dbReference type="ARBA" id="ARBA00009639"/>
    </source>
</evidence>
<dbReference type="PANTHER" id="PTHR15598">
    <property type="entry name" value="ENHANCER OF MRNA-DECAPPING PROTEIN 4"/>
    <property type="match status" value="1"/>
</dbReference>
<feature type="region of interest" description="Disordered" evidence="8">
    <location>
        <begin position="776"/>
        <end position="820"/>
    </location>
</feature>
<dbReference type="Gene3D" id="1.10.220.100">
    <property type="entry name" value="conserved c-terminal region of ge- 1"/>
    <property type="match status" value="1"/>
</dbReference>
<keyword evidence="4 7" id="KW-0853">WD repeat</keyword>
<protein>
    <submittedName>
        <fullName evidence="11">Enhancer of mRNA-decapping protein 4</fullName>
    </submittedName>
</protein>
<keyword evidence="12" id="KW-1185">Reference proteome</keyword>
<dbReference type="InterPro" id="IPR045152">
    <property type="entry name" value="EDC4-like"/>
</dbReference>
<feature type="domain" description="Enhancer of mRNA-decapping protein 4 WD40 repeat region" evidence="9">
    <location>
        <begin position="194"/>
        <end position="310"/>
    </location>
</feature>
<dbReference type="GO" id="GO:0031087">
    <property type="term" value="P:deadenylation-independent decapping of nuclear-transcribed mRNA"/>
    <property type="evidence" value="ECO:0007669"/>
    <property type="project" value="InterPro"/>
</dbReference>
<dbReference type="SMART" id="SM00320">
    <property type="entry name" value="WD40"/>
    <property type="match status" value="3"/>
</dbReference>